<keyword evidence="3" id="KW-1185">Reference proteome</keyword>
<sequence>MIPRLGPILTRIGGLPSTAADVVVPDVRTTVDDVLTIEDELTQATTAAVDVLYRLVPQLDDDVALRRAVLAGKRAINRRQLPSWPDTTRERLTDRLTAEDAATLDAWERHVTRRATLVEQLDVQLADHHTEVGRALAATLNDPAFRTSLALAAPSFLRYGRFDEPKALSARSLQTLYSYVTRAALKTSPFSGLTTVGSAGTRGRGAVRSQTSVTVGYLALLRLARDPATAGLLRYRTAPVRPGGPDEPNGVLLHAELMIADGTIWRQDRVVEADHAISWLNRLSTAGGDRMTLDEILAAIGGAIPFRRYLRLLDSGLLQPVPPWQLGATPLPALAALVTDGSNAEQHVDLHADLRRAYECGEQVALQDTAARLRAATEVSRLASLWMTEDDAGNLPSGLIYEDRETDLDLTDPTGTPTVRADLTSYAALVRPGIFRSHVYDFLVDRFVAEFGAGGRCTDPLGFLMRLTVERDSNPGLDLAARADHRSRANPEPRSQLPVGPTSAPPTAGILFQLDALDEDAVRAGRHRLVVNHFSAGTGGLFSRFVSLLGPEFATRLREYAGRCWPGVPVRQLNLWTECNTVQSECAGLLPPLLLPGEVGGPDALRLADTELRHDPHTGTLSLTTSDGVALGLGYLSLIPQHLLQSYVRLLAVLADPWINASPHTDYTMTRLDELAAHCGDDVRHLERVEHGRIVVRRRSWIVPVDALPLADLAGNDTQRLLAMASFRQRHGLPSEVFVHQLGSVGFAMSGVRKPLWVALDSPTALTVFRNWLHPDTRHLRVVEALPGRDGRYATDRDGRPRVTEHALLMAWPRPGGHDDHT</sequence>
<organism evidence="2 3">
    <name type="scientific">Cryptosporangium minutisporangium</name>
    <dbReference type="NCBI Taxonomy" id="113569"/>
    <lineage>
        <taxon>Bacteria</taxon>
        <taxon>Bacillati</taxon>
        <taxon>Actinomycetota</taxon>
        <taxon>Actinomycetes</taxon>
        <taxon>Cryptosporangiales</taxon>
        <taxon>Cryptosporangiaceae</taxon>
        <taxon>Cryptosporangium</taxon>
    </lineage>
</organism>
<comment type="caution">
    <text evidence="2">The sequence shown here is derived from an EMBL/GenBank/DDBJ whole genome shotgun (WGS) entry which is preliminary data.</text>
</comment>
<dbReference type="RefSeq" id="WP_345729423.1">
    <property type="nucleotide sequence ID" value="NZ_BAAAYN010000023.1"/>
</dbReference>
<accession>A0ABP6T061</accession>
<evidence type="ECO:0008006" key="4">
    <source>
        <dbReference type="Google" id="ProtNLM"/>
    </source>
</evidence>
<reference evidence="3" key="1">
    <citation type="journal article" date="2019" name="Int. J. Syst. Evol. Microbiol.">
        <title>The Global Catalogue of Microorganisms (GCM) 10K type strain sequencing project: providing services to taxonomists for standard genome sequencing and annotation.</title>
        <authorList>
            <consortium name="The Broad Institute Genomics Platform"/>
            <consortium name="The Broad Institute Genome Sequencing Center for Infectious Disease"/>
            <person name="Wu L."/>
            <person name="Ma J."/>
        </authorList>
    </citation>
    <scope>NUCLEOTIDE SEQUENCE [LARGE SCALE GENOMIC DNA]</scope>
    <source>
        <strain evidence="3">JCM 9458</strain>
    </source>
</reference>
<feature type="compositionally biased region" description="Basic and acidic residues" evidence="1">
    <location>
        <begin position="482"/>
        <end position="491"/>
    </location>
</feature>
<dbReference type="EMBL" id="BAAAYN010000023">
    <property type="protein sequence ID" value="GAA3389015.1"/>
    <property type="molecule type" value="Genomic_DNA"/>
</dbReference>
<name>A0ABP6T061_9ACTN</name>
<feature type="region of interest" description="Disordered" evidence="1">
    <location>
        <begin position="482"/>
        <end position="504"/>
    </location>
</feature>
<proteinExistence type="predicted"/>
<evidence type="ECO:0000313" key="3">
    <source>
        <dbReference type="Proteomes" id="UP001501676"/>
    </source>
</evidence>
<dbReference type="Proteomes" id="UP001501676">
    <property type="component" value="Unassembled WGS sequence"/>
</dbReference>
<evidence type="ECO:0000256" key="1">
    <source>
        <dbReference type="SAM" id="MobiDB-lite"/>
    </source>
</evidence>
<gene>
    <name evidence="2" type="ORF">GCM10020369_37520</name>
</gene>
<protein>
    <recommendedName>
        <fullName evidence="4">Lantibiotic dehydratase</fullName>
    </recommendedName>
</protein>
<evidence type="ECO:0000313" key="2">
    <source>
        <dbReference type="EMBL" id="GAA3389015.1"/>
    </source>
</evidence>